<dbReference type="EMBL" id="CAADRA010007327">
    <property type="protein sequence ID" value="VFU00352.1"/>
    <property type="molecule type" value="Genomic_DNA"/>
</dbReference>
<accession>A0A485LNI0</accession>
<dbReference type="AlphaFoldDB" id="A0A485LNI0"/>
<dbReference type="Proteomes" id="UP000332933">
    <property type="component" value="Unassembled WGS sequence"/>
</dbReference>
<gene>
    <name evidence="2" type="primary">Aste57867_23707</name>
    <name evidence="1" type="ORF">As57867_023635</name>
    <name evidence="2" type="ORF">ASTE57867_23707</name>
</gene>
<evidence type="ECO:0000313" key="3">
    <source>
        <dbReference type="Proteomes" id="UP000332933"/>
    </source>
</evidence>
<organism evidence="2 3">
    <name type="scientific">Aphanomyces stellatus</name>
    <dbReference type="NCBI Taxonomy" id="120398"/>
    <lineage>
        <taxon>Eukaryota</taxon>
        <taxon>Sar</taxon>
        <taxon>Stramenopiles</taxon>
        <taxon>Oomycota</taxon>
        <taxon>Saprolegniomycetes</taxon>
        <taxon>Saprolegniales</taxon>
        <taxon>Verrucalvaceae</taxon>
        <taxon>Aphanomyces</taxon>
    </lineage>
</organism>
<reference evidence="2 3" key="1">
    <citation type="submission" date="2019-03" db="EMBL/GenBank/DDBJ databases">
        <authorList>
            <person name="Gaulin E."/>
            <person name="Dumas B."/>
        </authorList>
    </citation>
    <scope>NUCLEOTIDE SEQUENCE [LARGE SCALE GENOMIC DNA]</scope>
    <source>
        <strain evidence="2">CBS 568.67</strain>
    </source>
</reference>
<sequence length="266" mass="30038">MPSRECHHYQFNFCLHQHDTWGHEDNFSSYKADPFVDFASNTEQNDGKVNDRVLAVDREVEETAKQYIAVALKHLTNHAVCRVAEIAGTLKDRADIVNRVEDQGGRKKKKKRSVFVLRSTNVEHLMMLFTSGVMHLTCSQYECAIADFNAVIASTSPNFGWEVHFARANALAKMSKYELALEDLNLVLNDEDVVGCFDPLTFRAKVYMFLAIADESLTTTLSIFSRSATLLDTNLDGPFQIKASIAYAQSELNDFCSVTHVCHVWD</sequence>
<evidence type="ECO:0000313" key="1">
    <source>
        <dbReference type="EMBL" id="KAF0684310.1"/>
    </source>
</evidence>
<dbReference type="InterPro" id="IPR011990">
    <property type="entry name" value="TPR-like_helical_dom_sf"/>
</dbReference>
<reference evidence="1" key="2">
    <citation type="submission" date="2019-06" db="EMBL/GenBank/DDBJ databases">
        <title>Genomics analysis of Aphanomyces spp. identifies a new class of oomycete effector associated with host adaptation.</title>
        <authorList>
            <person name="Gaulin E."/>
        </authorList>
    </citation>
    <scope>NUCLEOTIDE SEQUENCE</scope>
    <source>
        <strain evidence="1">CBS 578.67</strain>
    </source>
</reference>
<evidence type="ECO:0000313" key="2">
    <source>
        <dbReference type="EMBL" id="VFU00352.1"/>
    </source>
</evidence>
<name>A0A485LNI0_9STRA</name>
<dbReference type="EMBL" id="VJMH01007301">
    <property type="protein sequence ID" value="KAF0684310.1"/>
    <property type="molecule type" value="Genomic_DNA"/>
</dbReference>
<protein>
    <submittedName>
        <fullName evidence="2">Aste57867_23707 protein</fullName>
    </submittedName>
</protein>
<dbReference type="Gene3D" id="1.25.40.10">
    <property type="entry name" value="Tetratricopeptide repeat domain"/>
    <property type="match status" value="1"/>
</dbReference>
<keyword evidence="3" id="KW-1185">Reference proteome</keyword>
<dbReference type="SUPFAM" id="SSF48452">
    <property type="entry name" value="TPR-like"/>
    <property type="match status" value="1"/>
</dbReference>
<proteinExistence type="predicted"/>